<evidence type="ECO:0000256" key="7">
    <source>
        <dbReference type="ARBA" id="ARBA00022967"/>
    </source>
</evidence>
<feature type="transmembrane region" description="Helical" evidence="10">
    <location>
        <begin position="1069"/>
        <end position="1089"/>
    </location>
</feature>
<name>U4LQV1_PYROM</name>
<dbReference type="InterPro" id="IPR036412">
    <property type="entry name" value="HAD-like_sf"/>
</dbReference>
<dbReference type="PRINTS" id="PR00943">
    <property type="entry name" value="CUATPASE"/>
</dbReference>
<dbReference type="eggNOG" id="KOG0207">
    <property type="taxonomic scope" value="Eukaryota"/>
</dbReference>
<evidence type="ECO:0000256" key="2">
    <source>
        <dbReference type="ARBA" id="ARBA00006024"/>
    </source>
</evidence>
<dbReference type="AlphaFoldDB" id="U4LQV1"/>
<dbReference type="InterPro" id="IPR036163">
    <property type="entry name" value="HMA_dom_sf"/>
</dbReference>
<evidence type="ECO:0000256" key="9">
    <source>
        <dbReference type="ARBA" id="ARBA00023136"/>
    </source>
</evidence>
<organism evidence="13 14">
    <name type="scientific">Pyronema omphalodes (strain CBS 100304)</name>
    <name type="common">Pyronema confluens</name>
    <dbReference type="NCBI Taxonomy" id="1076935"/>
    <lineage>
        <taxon>Eukaryota</taxon>
        <taxon>Fungi</taxon>
        <taxon>Dikarya</taxon>
        <taxon>Ascomycota</taxon>
        <taxon>Pezizomycotina</taxon>
        <taxon>Pezizomycetes</taxon>
        <taxon>Pezizales</taxon>
        <taxon>Pyronemataceae</taxon>
        <taxon>Pyronema</taxon>
    </lineage>
</organism>
<dbReference type="OMA" id="PMVVVIC"/>
<dbReference type="InterPro" id="IPR044492">
    <property type="entry name" value="P_typ_ATPase_HD_dom"/>
</dbReference>
<reference evidence="13 14" key="1">
    <citation type="journal article" date="2013" name="PLoS Genet.">
        <title>The genome and development-dependent transcriptomes of Pyronema confluens: a window into fungal evolution.</title>
        <authorList>
            <person name="Traeger S."/>
            <person name="Altegoer F."/>
            <person name="Freitag M."/>
            <person name="Gabaldon T."/>
            <person name="Kempken F."/>
            <person name="Kumar A."/>
            <person name="Marcet-Houben M."/>
            <person name="Poggeler S."/>
            <person name="Stajich J.E."/>
            <person name="Nowrousian M."/>
        </authorList>
    </citation>
    <scope>NUCLEOTIDE SEQUENCE [LARGE SCALE GENOMIC DNA]</scope>
    <source>
        <strain evidence="14">CBS 100304</strain>
        <tissue evidence="13">Vegetative mycelium</tissue>
    </source>
</reference>
<feature type="transmembrane region" description="Helical" evidence="10">
    <location>
        <begin position="661"/>
        <end position="682"/>
    </location>
</feature>
<proteinExistence type="inferred from homology"/>
<dbReference type="PROSITE" id="PS00154">
    <property type="entry name" value="ATPASE_E1_E2"/>
    <property type="match status" value="1"/>
</dbReference>
<dbReference type="SFLD" id="SFLDF00027">
    <property type="entry name" value="p-type_atpase"/>
    <property type="match status" value="1"/>
</dbReference>
<dbReference type="NCBIfam" id="TIGR01494">
    <property type="entry name" value="ATPase_P-type"/>
    <property type="match status" value="1"/>
</dbReference>
<dbReference type="GO" id="GO:0055070">
    <property type="term" value="P:copper ion homeostasis"/>
    <property type="evidence" value="ECO:0007669"/>
    <property type="project" value="TreeGrafter"/>
</dbReference>
<dbReference type="EMBL" id="HF936567">
    <property type="protein sequence ID" value="CCX34566.1"/>
    <property type="molecule type" value="Genomic_DNA"/>
</dbReference>
<dbReference type="InterPro" id="IPR001757">
    <property type="entry name" value="P_typ_ATPase"/>
</dbReference>
<dbReference type="GO" id="GO:0016020">
    <property type="term" value="C:membrane"/>
    <property type="evidence" value="ECO:0007669"/>
    <property type="project" value="UniProtKB-SubCell"/>
</dbReference>
<dbReference type="InterPro" id="IPR008250">
    <property type="entry name" value="ATPase_P-typ_transduc_dom_A_sf"/>
</dbReference>
<comment type="similarity">
    <text evidence="2 10">Belongs to the cation transport ATPase (P-type) (TC 3.A.3) family. Type IB subfamily.</text>
</comment>
<dbReference type="SUPFAM" id="SSF55008">
    <property type="entry name" value="HMA, heavy metal-associated domain"/>
    <property type="match status" value="1"/>
</dbReference>
<evidence type="ECO:0000256" key="6">
    <source>
        <dbReference type="ARBA" id="ARBA00022840"/>
    </source>
</evidence>
<dbReference type="InterPro" id="IPR017969">
    <property type="entry name" value="Heavy-metal-associated_CS"/>
</dbReference>
<evidence type="ECO:0000256" key="5">
    <source>
        <dbReference type="ARBA" id="ARBA00022741"/>
    </source>
</evidence>
<feature type="compositionally biased region" description="Polar residues" evidence="11">
    <location>
        <begin position="32"/>
        <end position="49"/>
    </location>
</feature>
<evidence type="ECO:0000256" key="11">
    <source>
        <dbReference type="SAM" id="MobiDB-lite"/>
    </source>
</evidence>
<evidence type="ECO:0000313" key="14">
    <source>
        <dbReference type="Proteomes" id="UP000018144"/>
    </source>
</evidence>
<gene>
    <name evidence="13" type="ORF">PCON_03959</name>
</gene>
<dbReference type="PROSITE" id="PS50846">
    <property type="entry name" value="HMA_2"/>
    <property type="match status" value="1"/>
</dbReference>
<sequence>MTDKDHSVCDKGSASTADKNEPSRGSGCCSPKKTSSQSGKPCCGTSSEPVDSDPRRRPTLQSCCSSDSTCCGSEPEPESDTECCSDDEDCACDQICEVKYASLLHEQSQCKRTKMTVVKVVGDSDQRSCTHCLNSAHAMSFAEGARRCYCKLTKSLSKSVKGLMASEFARGCCRIGKTMKGCGDGCGGHDHGDHGHDHSHSHDHDHDEKINFFEYKGSEDSGDLEEGYGYSHHLALGISGMHCSSCAVDIEKIIKKINGVDPLSVRVNFVMNRGECKFDPEIIEDPNQRIRQKILSRFNRLDIVILSNTKVDENEMEGNMKFRFQSSAQNAAQVREIAEKISGVVRVSEIGDSEIELLHDPDRIGIRNILAILEQRFPNSNIQLSNIPDGAVLAQASEKKYLRNIKWETIFCWVFTIPVMVTAFGQHSVKMSDLARYSMECACATMVLLIARKIYIDAFRSLRAFQIDMDVLVSISTGVAYIYSVAVFAAYTRGTSWGTANDREPFFETSTMLTSLILSGRWMTAFVRAWANSKIQSIGDSELQASEVRLWDPQSNTEIKMDAQLLHYGDIILASPGEKIATDGLVLSGRGQMDESHLTGEPKPQTKEEGGFVLAGSKIISGDVRYRVSKLLQENTISNIKNMVNLASQQKPRAQVIADKIAAVLTPVILGIALAIFLGWLLAGTLAQKHTWGDSLINAITYGVATLAISCPCAIGLAVPMVLVFASRSAINVGGFVFRNPAAIEKGLNVGKVCFDKTGTLTTGKLAVEFSWIKTDGVWRKDPQSSEVYSIIRMLCHTSSHPMGKAILLYAETLSVYQPNAEPEIITVVSQGMECTIDGSLYRGGRLSYTSPDATNDPEVVQILSSAQSVFTLSKDGQPIALFGLKDDTIRPEVPAILNNLRARGIQLYIFSGDRTEAVLPVAQQLGIPTENVFGNCCPEDKRGRLENLKEKESTAAKTLWGNIASFFRKPQRKSIVFVGDGSNDAVALMAADIGVSLSHSTDMASNSADVAIISDSIVALISFLDLAKRVVWCIRMNFVWAIVWNLIAILGTSGAWKNVRIPPQYAGLGEIGSVLPVFIISLAVGLGYKGAAMDKKVARAKVGKAQ</sequence>
<dbReference type="GO" id="GO:0012505">
    <property type="term" value="C:endomembrane system"/>
    <property type="evidence" value="ECO:0007669"/>
    <property type="project" value="UniProtKB-SubCell"/>
</dbReference>
<dbReference type="Gene3D" id="2.70.150.10">
    <property type="entry name" value="Calcium-transporting ATPase, cytoplasmic transduction domain A"/>
    <property type="match status" value="1"/>
</dbReference>
<dbReference type="SUPFAM" id="SSF81653">
    <property type="entry name" value="Calcium ATPase, transduction domain A"/>
    <property type="match status" value="1"/>
</dbReference>
<evidence type="ECO:0000313" key="13">
    <source>
        <dbReference type="EMBL" id="CCX34566.1"/>
    </source>
</evidence>
<dbReference type="InterPro" id="IPR059000">
    <property type="entry name" value="ATPase_P-type_domA"/>
</dbReference>
<dbReference type="Gene3D" id="3.30.70.100">
    <property type="match status" value="1"/>
</dbReference>
<evidence type="ECO:0000256" key="10">
    <source>
        <dbReference type="RuleBase" id="RU362081"/>
    </source>
</evidence>
<dbReference type="SFLD" id="SFLDS00003">
    <property type="entry name" value="Haloacid_Dehalogenase"/>
    <property type="match status" value="1"/>
</dbReference>
<dbReference type="Gene3D" id="3.40.50.1000">
    <property type="entry name" value="HAD superfamily/HAD-like"/>
    <property type="match status" value="1"/>
</dbReference>
<dbReference type="InterPro" id="IPR023214">
    <property type="entry name" value="HAD_sf"/>
</dbReference>
<dbReference type="STRING" id="1076935.U4LQV1"/>
<accession>U4LQV1</accession>
<dbReference type="Gene3D" id="3.40.1110.10">
    <property type="entry name" value="Calcium-transporting ATPase, cytoplasmic domain N"/>
    <property type="match status" value="1"/>
</dbReference>
<dbReference type="NCBIfam" id="TIGR01525">
    <property type="entry name" value="ATPase-IB_hvy"/>
    <property type="match status" value="1"/>
</dbReference>
<dbReference type="PANTHER" id="PTHR43520">
    <property type="entry name" value="ATP7, ISOFORM B"/>
    <property type="match status" value="1"/>
</dbReference>
<keyword evidence="8 10" id="KW-1133">Transmembrane helix</keyword>
<feature type="transmembrane region" description="Helical" evidence="10">
    <location>
        <begin position="702"/>
        <end position="726"/>
    </location>
</feature>
<keyword evidence="14" id="KW-1185">Reference proteome</keyword>
<dbReference type="PROSITE" id="PS01047">
    <property type="entry name" value="HMA_1"/>
    <property type="match status" value="1"/>
</dbReference>
<evidence type="ECO:0000259" key="12">
    <source>
        <dbReference type="PROSITE" id="PS50846"/>
    </source>
</evidence>
<dbReference type="PANTHER" id="PTHR43520:SF8">
    <property type="entry name" value="P-TYPE CU(+) TRANSPORTER"/>
    <property type="match status" value="1"/>
</dbReference>
<keyword evidence="4 10" id="KW-0479">Metal-binding</keyword>
<dbReference type="GO" id="GO:0005524">
    <property type="term" value="F:ATP binding"/>
    <property type="evidence" value="ECO:0007669"/>
    <property type="project" value="UniProtKB-UniRule"/>
</dbReference>
<comment type="subcellular location">
    <subcellularLocation>
        <location evidence="1">Endomembrane system</location>
        <topology evidence="1">Multi-pass membrane protein</topology>
    </subcellularLocation>
    <subcellularLocation>
        <location evidence="10">Membrane</location>
    </subcellularLocation>
</comment>
<evidence type="ECO:0000256" key="3">
    <source>
        <dbReference type="ARBA" id="ARBA00022692"/>
    </source>
</evidence>
<dbReference type="SUPFAM" id="SSF81665">
    <property type="entry name" value="Calcium ATPase, transmembrane domain M"/>
    <property type="match status" value="1"/>
</dbReference>
<protein>
    <submittedName>
        <fullName evidence="13">Similar to P-type cation-transporting ATPase acc. no. P38360</fullName>
    </submittedName>
</protein>
<keyword evidence="7" id="KW-1278">Translocase</keyword>
<dbReference type="InterPro" id="IPR006121">
    <property type="entry name" value="HMA_dom"/>
</dbReference>
<dbReference type="PRINTS" id="PR00119">
    <property type="entry name" value="CATATPASE"/>
</dbReference>
<feature type="transmembrane region" description="Helical" evidence="10">
    <location>
        <begin position="471"/>
        <end position="491"/>
    </location>
</feature>
<dbReference type="GO" id="GO:0005507">
    <property type="term" value="F:copper ion binding"/>
    <property type="evidence" value="ECO:0007669"/>
    <property type="project" value="TreeGrafter"/>
</dbReference>
<dbReference type="Proteomes" id="UP000018144">
    <property type="component" value="Unassembled WGS sequence"/>
</dbReference>
<dbReference type="InterPro" id="IPR018303">
    <property type="entry name" value="ATPase_P-typ_P_site"/>
</dbReference>
<dbReference type="Pfam" id="PF00702">
    <property type="entry name" value="Hydrolase"/>
    <property type="match status" value="1"/>
</dbReference>
<dbReference type="GO" id="GO:0043682">
    <property type="term" value="F:P-type divalent copper transporter activity"/>
    <property type="evidence" value="ECO:0007669"/>
    <property type="project" value="TreeGrafter"/>
</dbReference>
<dbReference type="SUPFAM" id="SSF56784">
    <property type="entry name" value="HAD-like"/>
    <property type="match status" value="1"/>
</dbReference>
<dbReference type="OrthoDB" id="432719at2759"/>
<dbReference type="Pfam" id="PF00403">
    <property type="entry name" value="HMA"/>
    <property type="match status" value="1"/>
</dbReference>
<feature type="transmembrane region" description="Helical" evidence="10">
    <location>
        <begin position="1039"/>
        <end position="1057"/>
    </location>
</feature>
<feature type="transmembrane region" description="Helical" evidence="10">
    <location>
        <begin position="410"/>
        <end position="428"/>
    </location>
</feature>
<evidence type="ECO:0000256" key="1">
    <source>
        <dbReference type="ARBA" id="ARBA00004127"/>
    </source>
</evidence>
<feature type="region of interest" description="Disordered" evidence="11">
    <location>
        <begin position="1"/>
        <end position="57"/>
    </location>
</feature>
<keyword evidence="9 10" id="KW-0472">Membrane</keyword>
<dbReference type="InterPro" id="IPR023299">
    <property type="entry name" value="ATPase_P-typ_cyto_dom_N"/>
</dbReference>
<keyword evidence="6 10" id="KW-0067">ATP-binding</keyword>
<dbReference type="InterPro" id="IPR023298">
    <property type="entry name" value="ATPase_P-typ_TM_dom_sf"/>
</dbReference>
<dbReference type="GO" id="GO:0016887">
    <property type="term" value="F:ATP hydrolysis activity"/>
    <property type="evidence" value="ECO:0007669"/>
    <property type="project" value="InterPro"/>
</dbReference>
<evidence type="ECO:0000256" key="8">
    <source>
        <dbReference type="ARBA" id="ARBA00022989"/>
    </source>
</evidence>
<dbReference type="InterPro" id="IPR027256">
    <property type="entry name" value="P-typ_ATPase_IB"/>
</dbReference>
<evidence type="ECO:0000256" key="4">
    <source>
        <dbReference type="ARBA" id="ARBA00022723"/>
    </source>
</evidence>
<keyword evidence="3 10" id="KW-0812">Transmembrane</keyword>
<dbReference type="SFLD" id="SFLDG00002">
    <property type="entry name" value="C1.7:_P-type_atpase_like"/>
    <property type="match status" value="1"/>
</dbReference>
<dbReference type="PROSITE" id="PS01229">
    <property type="entry name" value="COF_2"/>
    <property type="match status" value="1"/>
</dbReference>
<dbReference type="Pfam" id="PF00122">
    <property type="entry name" value="E1-E2_ATPase"/>
    <property type="match status" value="1"/>
</dbReference>
<keyword evidence="5 10" id="KW-0547">Nucleotide-binding</keyword>
<dbReference type="CDD" id="cd00371">
    <property type="entry name" value="HMA"/>
    <property type="match status" value="1"/>
</dbReference>
<feature type="domain" description="HMA" evidence="12">
    <location>
        <begin position="232"/>
        <end position="302"/>
    </location>
</feature>